<keyword evidence="11" id="KW-0503">Monooxygenase</keyword>
<dbReference type="PANTHER" id="PTHR46300:SF2">
    <property type="entry name" value="CYTOCHROME P450 MONOOXYGENASE ALNH-RELATED"/>
    <property type="match status" value="1"/>
</dbReference>
<evidence type="ECO:0000256" key="13">
    <source>
        <dbReference type="PIRSR" id="PIRSR602401-1"/>
    </source>
</evidence>
<dbReference type="Gene3D" id="1.10.630.10">
    <property type="entry name" value="Cytochrome P450"/>
    <property type="match status" value="1"/>
</dbReference>
<evidence type="ECO:0000313" key="14">
    <source>
        <dbReference type="EMBL" id="PSR74012.1"/>
    </source>
</evidence>
<keyword evidence="15" id="KW-1185">Reference proteome</keyword>
<evidence type="ECO:0000256" key="3">
    <source>
        <dbReference type="ARBA" id="ARBA00005179"/>
    </source>
</evidence>
<accession>A0A2R6NNL2</accession>
<dbReference type="GO" id="GO:0004497">
    <property type="term" value="F:monooxygenase activity"/>
    <property type="evidence" value="ECO:0007669"/>
    <property type="project" value="UniProtKB-KW"/>
</dbReference>
<dbReference type="GO" id="GO:0005506">
    <property type="term" value="F:iron ion binding"/>
    <property type="evidence" value="ECO:0007669"/>
    <property type="project" value="InterPro"/>
</dbReference>
<evidence type="ECO:0000256" key="9">
    <source>
        <dbReference type="ARBA" id="ARBA00023002"/>
    </source>
</evidence>
<name>A0A2R6NNL2_9APHY</name>
<feature type="binding site" description="axial binding residue" evidence="13">
    <location>
        <position position="478"/>
    </location>
    <ligand>
        <name>heme</name>
        <dbReference type="ChEBI" id="CHEBI:30413"/>
    </ligand>
    <ligandPart>
        <name>Fe</name>
        <dbReference type="ChEBI" id="CHEBI:18248"/>
    </ligandPart>
</feature>
<comment type="subcellular location">
    <subcellularLocation>
        <location evidence="2">Membrane</location>
    </subcellularLocation>
</comment>
<dbReference type="InterPro" id="IPR050364">
    <property type="entry name" value="Cytochrome_P450_fung"/>
</dbReference>
<keyword evidence="12" id="KW-0472">Membrane</keyword>
<dbReference type="SUPFAM" id="SSF48264">
    <property type="entry name" value="Cytochrome P450"/>
    <property type="match status" value="1"/>
</dbReference>
<dbReference type="OrthoDB" id="1470350at2759"/>
<evidence type="ECO:0008006" key="16">
    <source>
        <dbReference type="Google" id="ProtNLM"/>
    </source>
</evidence>
<dbReference type="STRING" id="98765.A0A2R6NNL2"/>
<keyword evidence="7 13" id="KW-0479">Metal-binding</keyword>
<dbReference type="GO" id="GO:0016020">
    <property type="term" value="C:membrane"/>
    <property type="evidence" value="ECO:0007669"/>
    <property type="project" value="UniProtKB-SubCell"/>
</dbReference>
<organism evidence="14 15">
    <name type="scientific">Hermanssonia centrifuga</name>
    <dbReference type="NCBI Taxonomy" id="98765"/>
    <lineage>
        <taxon>Eukaryota</taxon>
        <taxon>Fungi</taxon>
        <taxon>Dikarya</taxon>
        <taxon>Basidiomycota</taxon>
        <taxon>Agaricomycotina</taxon>
        <taxon>Agaricomycetes</taxon>
        <taxon>Polyporales</taxon>
        <taxon>Meruliaceae</taxon>
        <taxon>Hermanssonia</taxon>
    </lineage>
</organism>
<keyword evidence="8" id="KW-1133">Transmembrane helix</keyword>
<evidence type="ECO:0000313" key="15">
    <source>
        <dbReference type="Proteomes" id="UP000186601"/>
    </source>
</evidence>
<dbReference type="PRINTS" id="PR00385">
    <property type="entry name" value="P450"/>
</dbReference>
<dbReference type="GO" id="GO:0020037">
    <property type="term" value="F:heme binding"/>
    <property type="evidence" value="ECO:0007669"/>
    <property type="project" value="InterPro"/>
</dbReference>
<dbReference type="Proteomes" id="UP000186601">
    <property type="component" value="Unassembled WGS sequence"/>
</dbReference>
<evidence type="ECO:0000256" key="7">
    <source>
        <dbReference type="ARBA" id="ARBA00022723"/>
    </source>
</evidence>
<evidence type="ECO:0000256" key="5">
    <source>
        <dbReference type="ARBA" id="ARBA00022617"/>
    </source>
</evidence>
<reference evidence="14 15" key="1">
    <citation type="submission" date="2018-02" db="EMBL/GenBank/DDBJ databases">
        <title>Genome sequence of the basidiomycete white-rot fungus Phlebia centrifuga.</title>
        <authorList>
            <person name="Granchi Z."/>
            <person name="Peng M."/>
            <person name="de Vries R.P."/>
            <person name="Hilden K."/>
            <person name="Makela M.R."/>
            <person name="Grigoriev I."/>
            <person name="Riley R."/>
        </authorList>
    </citation>
    <scope>NUCLEOTIDE SEQUENCE [LARGE SCALE GENOMIC DNA]</scope>
    <source>
        <strain evidence="14 15">FBCC195</strain>
    </source>
</reference>
<keyword evidence="9" id="KW-0560">Oxidoreductase</keyword>
<sequence length="571" mass="64309">MISPSLLDVVVVSAVLVFFAVFSDKGQRYWRSQYKLPPGPRGVPVFGNIFQVSALRPHPQFLQWAREYGEIFHLRLGPQTMIVLNTAEAADELFMNRSKNYSGRSAPHVGHDILSDGQRIVFLPYGKEWKAARKSVQAATGPGPSKRLRHIQDLESRTLLKDLLDYGDGHGRASQFCKPTEEVPEDHWFSLFRRYATSVVMMVTYGKRAHRIHDNPQLHKIYEVVANFVNVAQPGNYLADAFPIMRKLPDCLAPWRVKAREMHLWEMELWGGLLDEHKESTLKNGVSPDCYISSYLRSREEHGHAEATGSGITEDGWMRDKFLTYVAASVLEAGSDTTSSAALAFVLFMLSSPSALKKAREEIDTVVGDHRLPDFDDQVNLPYVVACVKETLRKHPPVPMGVPHRSEQDDIYKGSFIPKGSTVIGNVWAIHMDPVRYPNPTVFDPDRFYNKGCSTSWSSGPDAHDRDHYVFGWGRRFCQGALIAEASLFMICARIIWAFNFSTPKDPDGGCSLLPDADDEDGTWSDGFVRVPKTFPVVWNARSDSKAAMIRKISDDLQLEWQSMGLEPDST</sequence>
<dbReference type="GO" id="GO:0016705">
    <property type="term" value="F:oxidoreductase activity, acting on paired donors, with incorporation or reduction of molecular oxygen"/>
    <property type="evidence" value="ECO:0007669"/>
    <property type="project" value="InterPro"/>
</dbReference>
<dbReference type="InterPro" id="IPR001128">
    <property type="entry name" value="Cyt_P450"/>
</dbReference>
<dbReference type="Pfam" id="PF00067">
    <property type="entry name" value="p450"/>
    <property type="match status" value="1"/>
</dbReference>
<protein>
    <recommendedName>
        <fullName evidence="16">Cytochrome P450</fullName>
    </recommendedName>
</protein>
<dbReference type="PANTHER" id="PTHR46300">
    <property type="entry name" value="P450, PUTATIVE (EUROFUNG)-RELATED-RELATED"/>
    <property type="match status" value="1"/>
</dbReference>
<keyword evidence="10 13" id="KW-0408">Iron</keyword>
<evidence type="ECO:0000256" key="6">
    <source>
        <dbReference type="ARBA" id="ARBA00022692"/>
    </source>
</evidence>
<evidence type="ECO:0000256" key="11">
    <source>
        <dbReference type="ARBA" id="ARBA00023033"/>
    </source>
</evidence>
<proteinExistence type="inferred from homology"/>
<evidence type="ECO:0000256" key="4">
    <source>
        <dbReference type="ARBA" id="ARBA00010617"/>
    </source>
</evidence>
<evidence type="ECO:0000256" key="12">
    <source>
        <dbReference type="ARBA" id="ARBA00023136"/>
    </source>
</evidence>
<comment type="cofactor">
    <cofactor evidence="1 13">
        <name>heme</name>
        <dbReference type="ChEBI" id="CHEBI:30413"/>
    </cofactor>
</comment>
<dbReference type="InterPro" id="IPR002401">
    <property type="entry name" value="Cyt_P450_E_grp-I"/>
</dbReference>
<comment type="pathway">
    <text evidence="3">Secondary metabolite biosynthesis.</text>
</comment>
<comment type="similarity">
    <text evidence="4">Belongs to the cytochrome P450 family.</text>
</comment>
<keyword evidence="5 13" id="KW-0349">Heme</keyword>
<dbReference type="CDD" id="cd11065">
    <property type="entry name" value="CYP64-like"/>
    <property type="match status" value="1"/>
</dbReference>
<dbReference type="PRINTS" id="PR00463">
    <property type="entry name" value="EP450I"/>
</dbReference>
<evidence type="ECO:0000256" key="1">
    <source>
        <dbReference type="ARBA" id="ARBA00001971"/>
    </source>
</evidence>
<comment type="caution">
    <text evidence="14">The sequence shown here is derived from an EMBL/GenBank/DDBJ whole genome shotgun (WGS) entry which is preliminary data.</text>
</comment>
<evidence type="ECO:0000256" key="10">
    <source>
        <dbReference type="ARBA" id="ARBA00023004"/>
    </source>
</evidence>
<evidence type="ECO:0000256" key="8">
    <source>
        <dbReference type="ARBA" id="ARBA00022989"/>
    </source>
</evidence>
<evidence type="ECO:0000256" key="2">
    <source>
        <dbReference type="ARBA" id="ARBA00004370"/>
    </source>
</evidence>
<dbReference type="AlphaFoldDB" id="A0A2R6NNL2"/>
<gene>
    <name evidence="14" type="ORF">PHLCEN_2v10196</name>
</gene>
<dbReference type="InterPro" id="IPR036396">
    <property type="entry name" value="Cyt_P450_sf"/>
</dbReference>
<keyword evidence="6" id="KW-0812">Transmembrane</keyword>
<dbReference type="EMBL" id="MLYV02001036">
    <property type="protein sequence ID" value="PSR74012.1"/>
    <property type="molecule type" value="Genomic_DNA"/>
</dbReference>